<dbReference type="InterPro" id="IPR012901">
    <property type="entry name" value="CARME"/>
</dbReference>
<protein>
    <recommendedName>
        <fullName evidence="2">carnosine N-methyltransferase</fullName>
        <ecNumber evidence="2">2.1.1.22</ecNumber>
    </recommendedName>
</protein>
<dbReference type="PANTHER" id="PTHR12303:SF6">
    <property type="entry name" value="CARNOSINE N-METHYLTRANSFERASE"/>
    <property type="match status" value="1"/>
</dbReference>
<dbReference type="InterPro" id="IPR029063">
    <property type="entry name" value="SAM-dependent_MTases_sf"/>
</dbReference>
<evidence type="ECO:0000256" key="1">
    <source>
        <dbReference type="ARBA" id="ARBA00010086"/>
    </source>
</evidence>
<gene>
    <name evidence="6" type="ORF">VSP0166_LOCUS1893</name>
    <name evidence="7" type="ORF">VSP0166_LOCUS1896</name>
</gene>
<accession>A0A6U1T4D8</accession>
<dbReference type="GO" id="GO:0032259">
    <property type="term" value="P:methylation"/>
    <property type="evidence" value="ECO:0007669"/>
    <property type="project" value="UniProtKB-KW"/>
</dbReference>
<reference evidence="6" key="1">
    <citation type="submission" date="2021-01" db="EMBL/GenBank/DDBJ databases">
        <authorList>
            <person name="Corre E."/>
            <person name="Pelletier E."/>
            <person name="Niang G."/>
            <person name="Scheremetjew M."/>
            <person name="Finn R."/>
            <person name="Kale V."/>
            <person name="Holt S."/>
            <person name="Cochrane G."/>
            <person name="Meng A."/>
            <person name="Brown T."/>
            <person name="Cohen L."/>
        </authorList>
    </citation>
    <scope>NUCLEOTIDE SEQUENCE</scope>
    <source>
        <strain evidence="6">DIVA3 518/3/11/1/6</strain>
    </source>
</reference>
<keyword evidence="3" id="KW-0489">Methyltransferase</keyword>
<sequence length="369" mass="42083">MTESRSVEEEENMAFQRVVNAFLQYELQQTQWLKGKQNMFRLGPKELDRLCGEGEKSGVSLVVSHLQSIKQRINTNQQFLNTVTLPYEDLFPNQTKIDPQVTNAPTKITAYHDEMEKVKSTLRQIAREWSSYGAPERDQCFLPLLNELKERYPTPESRSGIRVLNPGGGLGRLAWEIARMGFVSQGNEFSFYMLITSNAILNKSKEQDGTTIYPWLHSFCNLLKSEDQLKGCSFPDELPSLPPGSDFSMSAGDFLEVYTEPNTWDCVVTSFFIDTAHNVIDYIECINNILVPGGVWINIGPLLYHWAEMPGEQSVELTFEQIVNVIKSFGMQIQEEKSKTYECIYNSNPNSMMNLVYSAEFFVAVKPKL</sequence>
<name>A0A6U1T4D8_9EUKA</name>
<evidence type="ECO:0000313" key="7">
    <source>
        <dbReference type="EMBL" id="CAE2202694.1"/>
    </source>
</evidence>
<evidence type="ECO:0000256" key="2">
    <source>
        <dbReference type="ARBA" id="ARBA00012003"/>
    </source>
</evidence>
<evidence type="ECO:0000313" key="6">
    <source>
        <dbReference type="EMBL" id="CAE2202683.1"/>
    </source>
</evidence>
<dbReference type="Gene3D" id="3.40.50.150">
    <property type="entry name" value="Vaccinia Virus protein VP39"/>
    <property type="match status" value="1"/>
</dbReference>
<dbReference type="SMART" id="SM01296">
    <property type="entry name" value="N2227"/>
    <property type="match status" value="1"/>
</dbReference>
<evidence type="ECO:0000256" key="4">
    <source>
        <dbReference type="ARBA" id="ARBA00022679"/>
    </source>
</evidence>
<comment type="similarity">
    <text evidence="1">Belongs to the carnosine N-methyltransferase family.</text>
</comment>
<dbReference type="GO" id="GO:0030735">
    <property type="term" value="F:carnosine N-methyltransferase activity"/>
    <property type="evidence" value="ECO:0007669"/>
    <property type="project" value="UniProtKB-EC"/>
</dbReference>
<proteinExistence type="inferred from homology"/>
<evidence type="ECO:0000256" key="3">
    <source>
        <dbReference type="ARBA" id="ARBA00022603"/>
    </source>
</evidence>
<dbReference type="SUPFAM" id="SSF53335">
    <property type="entry name" value="S-adenosyl-L-methionine-dependent methyltransferases"/>
    <property type="match status" value="1"/>
</dbReference>
<dbReference type="Pfam" id="PF07942">
    <property type="entry name" value="CARME"/>
    <property type="match status" value="1"/>
</dbReference>
<organism evidence="6">
    <name type="scientific">Vannella robusta</name>
    <dbReference type="NCBI Taxonomy" id="1487602"/>
    <lineage>
        <taxon>Eukaryota</taxon>
        <taxon>Amoebozoa</taxon>
        <taxon>Discosea</taxon>
        <taxon>Flabellinia</taxon>
        <taxon>Vannellidae</taxon>
        <taxon>Vannella</taxon>
    </lineage>
</organism>
<dbReference type="EMBL" id="HBKP01002669">
    <property type="protein sequence ID" value="CAE2202683.1"/>
    <property type="molecule type" value="Transcribed_RNA"/>
</dbReference>
<keyword evidence="5" id="KW-0949">S-adenosyl-L-methionine</keyword>
<evidence type="ECO:0000256" key="5">
    <source>
        <dbReference type="ARBA" id="ARBA00022691"/>
    </source>
</evidence>
<dbReference type="AlphaFoldDB" id="A0A6U1T4D8"/>
<keyword evidence="4" id="KW-0808">Transferase</keyword>
<dbReference type="EMBL" id="HBKP01002672">
    <property type="protein sequence ID" value="CAE2202694.1"/>
    <property type="molecule type" value="Transcribed_RNA"/>
</dbReference>
<dbReference type="PANTHER" id="PTHR12303">
    <property type="entry name" value="CARNOSINE N-METHYLTRANSFERASE"/>
    <property type="match status" value="1"/>
</dbReference>
<dbReference type="EC" id="2.1.1.22" evidence="2"/>